<feature type="region of interest" description="Disordered" evidence="1">
    <location>
        <begin position="308"/>
        <end position="340"/>
    </location>
</feature>
<dbReference type="InParanoid" id="A0A068VEV1"/>
<sequence length="790" mass="87483">MSQITNTTDLRGLLVNINRNLKILFNIENKTFKIVQRLLLAIQISGREENLTIWCVVPSDNCNGLQVLGSCATGLEQLPMDADLFDDILTDNAVKTARAGGKFQPKAKPCGPPRPIKKNSGPSSLPSSEPVRTNDVSESTADECHEKEKPAASVDDRSFGVVNCTSQHLDSSGNGNPIASLGPVMDIFVPDSNEDWHSCFEKTMGENSDIFIGLESLGDFLPDSATVLDNSIPSSEARNVHISDSENTEGGLADPLIPNISSQSEFSTAQDPLAGTDRIVVTSGGCSDDRNLDTEEMETYQVDSLDMSELTTSSGRRKFQPKSKMQAHRQGSGSSIPDLDMVDPVLCQQDLESVPSEVDVVDCRSVPASPTDDILDVSSAGPNQTAPAQLTSEVLLDAEPSNLMGASYQEDGILVDHSEAVLELPGKLASRRAKSGKDESEDEDLEDRDLPAESLSNSVLNEDDNTDEEFQLEDDSQTKKSQKKCKKPTFDKEKPARKRKKDTEASEQAVKAAPKKFSHSTRRRRVDKALLETPEDEIDFQKVPLRDLILLAEYRERMAKKEATTTPGPLSNQSNGNCSARDNEDGAAGTSEQYGEDEAFASEQGREANDEQESPQVEENSGYFNYQTYMDKTPIARWSKQDTELFYEAVRQFGTDLSMIQQLFPGRTRRQIKLKYKKEERQHPLMLREALSTRSKDHSHFELVIERLKQMAAEEKQNSSTADSVNLMGEEEAEEETLETNEMDEEAKSEQIDGGVLGNMEPDISETQSPEKSYDSEEELLRWSQYKSEI</sequence>
<dbReference type="Pfam" id="PF15963">
    <property type="entry name" value="Myb_DNA-bind_7"/>
    <property type="match status" value="1"/>
</dbReference>
<feature type="region of interest" description="Disordered" evidence="1">
    <location>
        <begin position="560"/>
        <end position="622"/>
    </location>
</feature>
<reference evidence="4" key="1">
    <citation type="journal article" date="2014" name="Science">
        <title>The coffee genome provides insight into the convergent evolution of caffeine biosynthesis.</title>
        <authorList>
            <person name="Denoeud F."/>
            <person name="Carretero-Paulet L."/>
            <person name="Dereeper A."/>
            <person name="Droc G."/>
            <person name="Guyot R."/>
            <person name="Pietrella M."/>
            <person name="Zheng C."/>
            <person name="Alberti A."/>
            <person name="Anthony F."/>
            <person name="Aprea G."/>
            <person name="Aury J.M."/>
            <person name="Bento P."/>
            <person name="Bernard M."/>
            <person name="Bocs S."/>
            <person name="Campa C."/>
            <person name="Cenci A."/>
            <person name="Combes M.C."/>
            <person name="Crouzillat D."/>
            <person name="Da Silva C."/>
            <person name="Daddiego L."/>
            <person name="De Bellis F."/>
            <person name="Dussert S."/>
            <person name="Garsmeur O."/>
            <person name="Gayraud T."/>
            <person name="Guignon V."/>
            <person name="Jahn K."/>
            <person name="Jamilloux V."/>
            <person name="Joet T."/>
            <person name="Labadie K."/>
            <person name="Lan T."/>
            <person name="Leclercq J."/>
            <person name="Lepelley M."/>
            <person name="Leroy T."/>
            <person name="Li L.T."/>
            <person name="Librado P."/>
            <person name="Lopez L."/>
            <person name="Munoz A."/>
            <person name="Noel B."/>
            <person name="Pallavicini A."/>
            <person name="Perrotta G."/>
            <person name="Poncet V."/>
            <person name="Pot D."/>
            <person name="Priyono X."/>
            <person name="Rigoreau M."/>
            <person name="Rouard M."/>
            <person name="Rozas J."/>
            <person name="Tranchant-Dubreuil C."/>
            <person name="VanBuren R."/>
            <person name="Zhang Q."/>
            <person name="Andrade A.C."/>
            <person name="Argout X."/>
            <person name="Bertrand B."/>
            <person name="de Kochko A."/>
            <person name="Graziosi G."/>
            <person name="Henry R.J."/>
            <person name="Jayarama X."/>
            <person name="Ming R."/>
            <person name="Nagai C."/>
            <person name="Rounsley S."/>
            <person name="Sankoff D."/>
            <person name="Giuliano G."/>
            <person name="Albert V.A."/>
            <person name="Wincker P."/>
            <person name="Lashermes P."/>
        </authorList>
    </citation>
    <scope>NUCLEOTIDE SEQUENCE [LARGE SCALE GENOMIC DNA]</scope>
    <source>
        <strain evidence="4">cv. DH200-94</strain>
    </source>
</reference>
<evidence type="ECO:0000313" key="3">
    <source>
        <dbReference type="EMBL" id="CDP18193.1"/>
    </source>
</evidence>
<feature type="compositionally biased region" description="Basic and acidic residues" evidence="1">
    <location>
        <begin position="142"/>
        <end position="153"/>
    </location>
</feature>
<evidence type="ECO:0000313" key="4">
    <source>
        <dbReference type="Proteomes" id="UP000295252"/>
    </source>
</evidence>
<feature type="compositionally biased region" description="Basic and acidic residues" evidence="1">
    <location>
        <begin position="772"/>
        <end position="781"/>
    </location>
</feature>
<gene>
    <name evidence="3" type="ORF">GSCOC_T00007096001</name>
</gene>
<feature type="compositionally biased region" description="Basic residues" evidence="1">
    <location>
        <begin position="513"/>
        <end position="526"/>
    </location>
</feature>
<dbReference type="GO" id="GO:0000126">
    <property type="term" value="C:transcription factor TFIIIB complex"/>
    <property type="evidence" value="ECO:0007669"/>
    <property type="project" value="TreeGrafter"/>
</dbReference>
<dbReference type="PANTHER" id="PTHR22929:SF0">
    <property type="entry name" value="TRANSCRIPTION FACTOR TFIIIB COMPONENT B'' HOMOLOG"/>
    <property type="match status" value="1"/>
</dbReference>
<evidence type="ECO:0000256" key="1">
    <source>
        <dbReference type="SAM" id="MobiDB-lite"/>
    </source>
</evidence>
<feature type="compositionally biased region" description="Basic residues" evidence="1">
    <location>
        <begin position="315"/>
        <end position="327"/>
    </location>
</feature>
<dbReference type="GO" id="GO:0070898">
    <property type="term" value="P:RNA polymerase III preinitiation complex assembly"/>
    <property type="evidence" value="ECO:0007669"/>
    <property type="project" value="TreeGrafter"/>
</dbReference>
<keyword evidence="4" id="KW-1185">Reference proteome</keyword>
<feature type="domain" description="SANT" evidence="2">
    <location>
        <begin position="637"/>
        <end position="681"/>
    </location>
</feature>
<feature type="compositionally biased region" description="Acidic residues" evidence="1">
    <location>
        <begin position="729"/>
        <end position="745"/>
    </location>
</feature>
<dbReference type="SMART" id="SM00717">
    <property type="entry name" value="SANT"/>
    <property type="match status" value="1"/>
</dbReference>
<name>A0A068VEV1_COFCA</name>
<organism evidence="3 4">
    <name type="scientific">Coffea canephora</name>
    <name type="common">Robusta coffee</name>
    <dbReference type="NCBI Taxonomy" id="49390"/>
    <lineage>
        <taxon>Eukaryota</taxon>
        <taxon>Viridiplantae</taxon>
        <taxon>Streptophyta</taxon>
        <taxon>Embryophyta</taxon>
        <taxon>Tracheophyta</taxon>
        <taxon>Spermatophyta</taxon>
        <taxon>Magnoliopsida</taxon>
        <taxon>eudicotyledons</taxon>
        <taxon>Gunneridae</taxon>
        <taxon>Pentapetalae</taxon>
        <taxon>asterids</taxon>
        <taxon>lamiids</taxon>
        <taxon>Gentianales</taxon>
        <taxon>Rubiaceae</taxon>
        <taxon>Ixoroideae</taxon>
        <taxon>Gardenieae complex</taxon>
        <taxon>Bertiereae - Coffeeae clade</taxon>
        <taxon>Coffeeae</taxon>
        <taxon>Coffea</taxon>
    </lineage>
</organism>
<feature type="region of interest" description="Disordered" evidence="1">
    <location>
        <begin position="714"/>
        <end position="790"/>
    </location>
</feature>
<feature type="region of interest" description="Disordered" evidence="1">
    <location>
        <begin position="100"/>
        <end position="153"/>
    </location>
</feature>
<feature type="compositionally biased region" description="Acidic residues" evidence="1">
    <location>
        <begin position="461"/>
        <end position="475"/>
    </location>
</feature>
<dbReference type="InterPro" id="IPR001005">
    <property type="entry name" value="SANT/Myb"/>
</dbReference>
<dbReference type="OMA" id="NENDTHT"/>
<feature type="region of interest" description="Disordered" evidence="1">
    <location>
        <begin position="425"/>
        <end position="542"/>
    </location>
</feature>
<dbReference type="InterPro" id="IPR039467">
    <property type="entry name" value="TFIIIB_B''_Myb"/>
</dbReference>
<proteinExistence type="predicted"/>
<dbReference type="CDD" id="cd00167">
    <property type="entry name" value="SANT"/>
    <property type="match status" value="1"/>
</dbReference>
<dbReference type="Gene3D" id="1.10.10.60">
    <property type="entry name" value="Homeodomain-like"/>
    <property type="match status" value="1"/>
</dbReference>
<feature type="compositionally biased region" description="Polar residues" evidence="1">
    <location>
        <begin position="564"/>
        <end position="580"/>
    </location>
</feature>
<dbReference type="PhylomeDB" id="A0A068VEV1"/>
<evidence type="ECO:0000259" key="2">
    <source>
        <dbReference type="PROSITE" id="PS51293"/>
    </source>
</evidence>
<dbReference type="SUPFAM" id="SSF46689">
    <property type="entry name" value="Homeodomain-like"/>
    <property type="match status" value="1"/>
</dbReference>
<dbReference type="PANTHER" id="PTHR22929">
    <property type="entry name" value="RNA POLYMERASE III TRANSCRIPTION INITIATION FACTOR B"/>
    <property type="match status" value="1"/>
</dbReference>
<dbReference type="OrthoDB" id="272624at2759"/>
<dbReference type="Proteomes" id="UP000295252">
    <property type="component" value="Chromosome XI"/>
</dbReference>
<protein>
    <recommendedName>
        <fullName evidence="2">SANT domain-containing protein</fullName>
    </recommendedName>
</protein>
<dbReference type="AlphaFoldDB" id="A0A068VEV1"/>
<feature type="compositionally biased region" description="Polar residues" evidence="1">
    <location>
        <begin position="120"/>
        <end position="139"/>
    </location>
</feature>
<dbReference type="InterPro" id="IPR017884">
    <property type="entry name" value="SANT_dom"/>
</dbReference>
<dbReference type="FunCoup" id="A0A068VEV1">
    <property type="interactions" value="19"/>
</dbReference>
<dbReference type="InterPro" id="IPR009057">
    <property type="entry name" value="Homeodomain-like_sf"/>
</dbReference>
<dbReference type="PROSITE" id="PS51293">
    <property type="entry name" value="SANT"/>
    <property type="match status" value="1"/>
</dbReference>
<accession>A0A068VEV1</accession>
<dbReference type="GO" id="GO:0001156">
    <property type="term" value="F:TFIIIC-class transcription factor complex binding"/>
    <property type="evidence" value="ECO:0007669"/>
    <property type="project" value="TreeGrafter"/>
</dbReference>
<dbReference type="Gramene" id="CDP18193">
    <property type="protein sequence ID" value="CDP18193"/>
    <property type="gene ID" value="GSCOC_T00007096001"/>
</dbReference>
<dbReference type="STRING" id="49390.A0A068VEV1"/>
<dbReference type="EMBL" id="HG739302">
    <property type="protein sequence ID" value="CDP18193.1"/>
    <property type="molecule type" value="Genomic_DNA"/>
</dbReference>